<dbReference type="EMBL" id="WVTD01000009">
    <property type="protein sequence ID" value="MYL98721.1"/>
    <property type="molecule type" value="Genomic_DNA"/>
</dbReference>
<keyword evidence="3" id="KW-1185">Reference proteome</keyword>
<organism evidence="2 3">
    <name type="scientific">Novosphingobium silvae</name>
    <dbReference type="NCBI Taxonomy" id="2692619"/>
    <lineage>
        <taxon>Bacteria</taxon>
        <taxon>Pseudomonadati</taxon>
        <taxon>Pseudomonadota</taxon>
        <taxon>Alphaproteobacteria</taxon>
        <taxon>Sphingomonadales</taxon>
        <taxon>Sphingomonadaceae</taxon>
        <taxon>Novosphingobium</taxon>
    </lineage>
</organism>
<evidence type="ECO:0000313" key="2">
    <source>
        <dbReference type="EMBL" id="MYL98721.1"/>
    </source>
</evidence>
<gene>
    <name evidence="2" type="ORF">GR702_13205</name>
</gene>
<evidence type="ECO:0008006" key="4">
    <source>
        <dbReference type="Google" id="ProtNLM"/>
    </source>
</evidence>
<keyword evidence="1" id="KW-0812">Transmembrane</keyword>
<evidence type="ECO:0000313" key="3">
    <source>
        <dbReference type="Proteomes" id="UP000465810"/>
    </source>
</evidence>
<comment type="caution">
    <text evidence="2">The sequence shown here is derived from an EMBL/GenBank/DDBJ whole genome shotgun (WGS) entry which is preliminary data.</text>
</comment>
<proteinExistence type="predicted"/>
<feature type="transmembrane region" description="Helical" evidence="1">
    <location>
        <begin position="20"/>
        <end position="41"/>
    </location>
</feature>
<dbReference type="RefSeq" id="WP_160986351.1">
    <property type="nucleotide sequence ID" value="NZ_WVTD01000009.1"/>
</dbReference>
<name>A0A7X4K752_9SPHN</name>
<protein>
    <recommendedName>
        <fullName evidence="4">YiaAB two helix domain-containing protein</fullName>
    </recommendedName>
</protein>
<accession>A0A7X4K752</accession>
<evidence type="ECO:0000256" key="1">
    <source>
        <dbReference type="SAM" id="Phobius"/>
    </source>
</evidence>
<dbReference type="Proteomes" id="UP000465810">
    <property type="component" value="Unassembled WGS sequence"/>
</dbReference>
<keyword evidence="1" id="KW-0472">Membrane</keyword>
<keyword evidence="1" id="KW-1133">Transmembrane helix</keyword>
<feature type="transmembrane region" description="Helical" evidence="1">
    <location>
        <begin position="53"/>
        <end position="73"/>
    </location>
</feature>
<reference evidence="2 3" key="1">
    <citation type="submission" date="2019-12" db="EMBL/GenBank/DDBJ databases">
        <authorList>
            <person name="Feng G."/>
            <person name="Zhu H."/>
        </authorList>
    </citation>
    <scope>NUCLEOTIDE SEQUENCE [LARGE SCALE GENOMIC DNA]</scope>
    <source>
        <strain evidence="2 3">FGD1</strain>
    </source>
</reference>
<sequence length="98" mass="10003">MSWTTVLRGAGNQIELNRLVGFVGGMAYVVCANVFVGWEVIGRAREFDITAYCLAFPGGLAVVAGGTAAAVAIKDRNVAAARAIEATGSPSAKSELAG</sequence>
<dbReference type="AlphaFoldDB" id="A0A7X4K752"/>